<evidence type="ECO:0000313" key="4">
    <source>
        <dbReference type="Proteomes" id="UP000297299"/>
    </source>
</evidence>
<sequence>MAFDSTKIRRHAYRCAKITAYTIGAIFCSGAIATLYIGYLSAIAHSGIKSSIREARFRKLIKSSSPKKFRAFTKFNSLPKELQSAIWKLALMDIDPRTKVLQSGTQNFLGFILTARQKYKANIPALLHTSHGSREIAQEKFKLSFGELLQGRPVYFDIEGDTLWVVGGQKHCQIFPLALLGMGGFRNLIITPSRTNIRIDAPATSIEPLQEWIDQLVSRSRGVNIRIQIVIEKKDRLDHFPNNTNAERLFSAVQALGIQKDWTLGEDFGKYTVLLKTYTITN</sequence>
<evidence type="ECO:0000313" key="3">
    <source>
        <dbReference type="EMBL" id="TEY83843.1"/>
    </source>
</evidence>
<proteinExistence type="predicted"/>
<keyword evidence="1" id="KW-1133">Transmembrane helix</keyword>
<feature type="domain" description="2EXR" evidence="2">
    <location>
        <begin position="72"/>
        <end position="163"/>
    </location>
</feature>
<dbReference type="AlphaFoldDB" id="A0A4Y8DGL8"/>
<dbReference type="OrthoDB" id="3439599at2759"/>
<dbReference type="PANTHER" id="PTHR35910:SF1">
    <property type="entry name" value="2EXR DOMAIN-CONTAINING PROTEIN"/>
    <property type="match status" value="1"/>
</dbReference>
<name>A0A4Y8DGL8_9HELO</name>
<keyword evidence="4" id="KW-1185">Reference proteome</keyword>
<dbReference type="Pfam" id="PF20150">
    <property type="entry name" value="2EXR"/>
    <property type="match status" value="1"/>
</dbReference>
<comment type="caution">
    <text evidence="3">The sequence shown here is derived from an EMBL/GenBank/DDBJ whole genome shotgun (WGS) entry which is preliminary data.</text>
</comment>
<feature type="transmembrane region" description="Helical" evidence="1">
    <location>
        <begin position="20"/>
        <end position="42"/>
    </location>
</feature>
<gene>
    <name evidence="3" type="ORF">BOTCAL_0024g00010</name>
</gene>
<organism evidence="3 4">
    <name type="scientific">Botryotinia calthae</name>
    <dbReference type="NCBI Taxonomy" id="38488"/>
    <lineage>
        <taxon>Eukaryota</taxon>
        <taxon>Fungi</taxon>
        <taxon>Dikarya</taxon>
        <taxon>Ascomycota</taxon>
        <taxon>Pezizomycotina</taxon>
        <taxon>Leotiomycetes</taxon>
        <taxon>Helotiales</taxon>
        <taxon>Sclerotiniaceae</taxon>
        <taxon>Botryotinia</taxon>
    </lineage>
</organism>
<evidence type="ECO:0000259" key="2">
    <source>
        <dbReference type="Pfam" id="PF20150"/>
    </source>
</evidence>
<dbReference type="EMBL" id="PHWZ01000024">
    <property type="protein sequence ID" value="TEY83843.1"/>
    <property type="molecule type" value="Genomic_DNA"/>
</dbReference>
<protein>
    <recommendedName>
        <fullName evidence="2">2EXR domain-containing protein</fullName>
    </recommendedName>
</protein>
<evidence type="ECO:0000256" key="1">
    <source>
        <dbReference type="SAM" id="Phobius"/>
    </source>
</evidence>
<reference evidence="3 4" key="1">
    <citation type="submission" date="2017-11" db="EMBL/GenBank/DDBJ databases">
        <title>Comparative genomics of Botrytis spp.</title>
        <authorList>
            <person name="Valero-Jimenez C.A."/>
            <person name="Tapia P."/>
            <person name="Veloso J."/>
            <person name="Silva-Moreno E."/>
            <person name="Staats M."/>
            <person name="Valdes J.H."/>
            <person name="Van Kan J.A.L."/>
        </authorList>
    </citation>
    <scope>NUCLEOTIDE SEQUENCE [LARGE SCALE GENOMIC DNA]</scope>
    <source>
        <strain evidence="3 4">MUCL2830</strain>
    </source>
</reference>
<dbReference type="InterPro" id="IPR045518">
    <property type="entry name" value="2EXR"/>
</dbReference>
<keyword evidence="1" id="KW-0472">Membrane</keyword>
<keyword evidence="1" id="KW-0812">Transmembrane</keyword>
<dbReference type="Proteomes" id="UP000297299">
    <property type="component" value="Unassembled WGS sequence"/>
</dbReference>
<dbReference type="PANTHER" id="PTHR35910">
    <property type="entry name" value="2EXR DOMAIN-CONTAINING PROTEIN"/>
    <property type="match status" value="1"/>
</dbReference>
<accession>A0A4Y8DGL8</accession>